<proteinExistence type="inferred from homology"/>
<reference evidence="7 8" key="1">
    <citation type="submission" date="2020-01" db="EMBL/GenBank/DDBJ databases">
        <authorList>
            <person name="Deng T."/>
        </authorList>
    </citation>
    <scope>NUCLEOTIDE SEQUENCE [LARGE SCALE GENOMIC DNA]</scope>
    <source>
        <strain evidence="7 8">5221</strain>
    </source>
</reference>
<comment type="similarity">
    <text evidence="5">Belongs to the zinc-containing alcohol dehydrogenase family.</text>
</comment>
<evidence type="ECO:0000259" key="6">
    <source>
        <dbReference type="SMART" id="SM00829"/>
    </source>
</evidence>
<organism evidence="7 8">
    <name type="scientific">Brevibacterium rongguiense</name>
    <dbReference type="NCBI Taxonomy" id="2695267"/>
    <lineage>
        <taxon>Bacteria</taxon>
        <taxon>Bacillati</taxon>
        <taxon>Actinomycetota</taxon>
        <taxon>Actinomycetes</taxon>
        <taxon>Micrococcales</taxon>
        <taxon>Brevibacteriaceae</taxon>
        <taxon>Brevibacterium</taxon>
    </lineage>
</organism>
<comment type="caution">
    <text evidence="7">The sequence shown here is derived from an EMBL/GenBank/DDBJ whole genome shotgun (WGS) entry which is preliminary data.</text>
</comment>
<dbReference type="PANTHER" id="PTHR43401:SF5">
    <property type="entry name" value="ALCOHOL DEHYDROGENASE-RELATED"/>
    <property type="match status" value="1"/>
</dbReference>
<dbReference type="SUPFAM" id="SSF50129">
    <property type="entry name" value="GroES-like"/>
    <property type="match status" value="1"/>
</dbReference>
<keyword evidence="4" id="KW-0560">Oxidoreductase</keyword>
<dbReference type="Pfam" id="PF08240">
    <property type="entry name" value="ADH_N"/>
    <property type="match status" value="1"/>
</dbReference>
<evidence type="ECO:0000313" key="7">
    <source>
        <dbReference type="EMBL" id="MYM18605.1"/>
    </source>
</evidence>
<dbReference type="InterPro" id="IPR036291">
    <property type="entry name" value="NAD(P)-bd_dom_sf"/>
</dbReference>
<sequence>MRAVFFESFGQRPRVADLPSPTAPSGGVVIDVEATGLCRSDWHAWAGHDDSVALPHVPGHELVGRIAQVGAGVREWRRGQRVTTPFVCGCGRCEQCRSGNAQVCPNQTQPGFTHFGSWAEQVVIHAADHNLVAVPEDLPAEAVVGLGCRFATAFRGLHHRARLQRGETAAVVGCGGVGLSTIMIARALGARTVAVDVADGALDLARRFGADDTVNAAGLAPQEVADAIVAAAGRRPAVTVEALGREETMNAALLAAAPLGRHVQIGLFAHPPVTAMPRVIGQEIAVFGSHGMPAADYPELVDLVASGALRPADLVTRTIGLDEVPEALVELGERTRPGMTLIRP</sequence>
<dbReference type="InterPro" id="IPR013154">
    <property type="entry name" value="ADH-like_N"/>
</dbReference>
<dbReference type="RefSeq" id="WP_160952071.1">
    <property type="nucleotide sequence ID" value="NZ_WWEQ01000003.1"/>
</dbReference>
<keyword evidence="2 5" id="KW-0479">Metal-binding</keyword>
<dbReference type="InterPro" id="IPR050129">
    <property type="entry name" value="Zn_alcohol_dh"/>
</dbReference>
<feature type="domain" description="Enoyl reductase (ER)" evidence="6">
    <location>
        <begin position="10"/>
        <end position="342"/>
    </location>
</feature>
<comment type="cofactor">
    <cofactor evidence="1 5">
        <name>Zn(2+)</name>
        <dbReference type="ChEBI" id="CHEBI:29105"/>
    </cofactor>
</comment>
<keyword evidence="8" id="KW-1185">Reference proteome</keyword>
<dbReference type="PROSITE" id="PS00059">
    <property type="entry name" value="ADH_ZINC"/>
    <property type="match status" value="1"/>
</dbReference>
<keyword evidence="3 5" id="KW-0862">Zinc</keyword>
<dbReference type="Pfam" id="PF00107">
    <property type="entry name" value="ADH_zinc_N"/>
    <property type="match status" value="1"/>
</dbReference>
<evidence type="ECO:0000256" key="3">
    <source>
        <dbReference type="ARBA" id="ARBA00022833"/>
    </source>
</evidence>
<accession>A0A6N9H3S7</accession>
<evidence type="ECO:0000256" key="4">
    <source>
        <dbReference type="ARBA" id="ARBA00023002"/>
    </source>
</evidence>
<dbReference type="GO" id="GO:0008270">
    <property type="term" value="F:zinc ion binding"/>
    <property type="evidence" value="ECO:0007669"/>
    <property type="project" value="InterPro"/>
</dbReference>
<evidence type="ECO:0000256" key="2">
    <source>
        <dbReference type="ARBA" id="ARBA00022723"/>
    </source>
</evidence>
<dbReference type="InterPro" id="IPR002328">
    <property type="entry name" value="ADH_Zn_CS"/>
</dbReference>
<dbReference type="InterPro" id="IPR011032">
    <property type="entry name" value="GroES-like_sf"/>
</dbReference>
<dbReference type="GO" id="GO:0016491">
    <property type="term" value="F:oxidoreductase activity"/>
    <property type="evidence" value="ECO:0007669"/>
    <property type="project" value="UniProtKB-KW"/>
</dbReference>
<evidence type="ECO:0000256" key="5">
    <source>
        <dbReference type="RuleBase" id="RU361277"/>
    </source>
</evidence>
<dbReference type="AlphaFoldDB" id="A0A6N9H3S7"/>
<evidence type="ECO:0000256" key="1">
    <source>
        <dbReference type="ARBA" id="ARBA00001947"/>
    </source>
</evidence>
<protein>
    <submittedName>
        <fullName evidence="7">Alcohol dehydrogenase catalytic domain-containing protein</fullName>
    </submittedName>
</protein>
<dbReference type="Proteomes" id="UP000469215">
    <property type="component" value="Unassembled WGS sequence"/>
</dbReference>
<gene>
    <name evidence="7" type="ORF">GSY69_01065</name>
</gene>
<evidence type="ECO:0000313" key="8">
    <source>
        <dbReference type="Proteomes" id="UP000469215"/>
    </source>
</evidence>
<dbReference type="InterPro" id="IPR013149">
    <property type="entry name" value="ADH-like_C"/>
</dbReference>
<dbReference type="InterPro" id="IPR020843">
    <property type="entry name" value="ER"/>
</dbReference>
<dbReference type="SUPFAM" id="SSF51735">
    <property type="entry name" value="NAD(P)-binding Rossmann-fold domains"/>
    <property type="match status" value="1"/>
</dbReference>
<dbReference type="PANTHER" id="PTHR43401">
    <property type="entry name" value="L-THREONINE 3-DEHYDROGENASE"/>
    <property type="match status" value="1"/>
</dbReference>
<dbReference type="EMBL" id="WWEQ01000003">
    <property type="protein sequence ID" value="MYM18605.1"/>
    <property type="molecule type" value="Genomic_DNA"/>
</dbReference>
<name>A0A6N9H3S7_9MICO</name>
<dbReference type="Gene3D" id="3.90.180.10">
    <property type="entry name" value="Medium-chain alcohol dehydrogenases, catalytic domain"/>
    <property type="match status" value="1"/>
</dbReference>
<dbReference type="SMART" id="SM00829">
    <property type="entry name" value="PKS_ER"/>
    <property type="match status" value="1"/>
</dbReference>